<dbReference type="Proteomes" id="UP001589738">
    <property type="component" value="Unassembled WGS sequence"/>
</dbReference>
<keyword evidence="2" id="KW-1185">Reference proteome</keyword>
<dbReference type="EMBL" id="JBHLUU010000111">
    <property type="protein sequence ID" value="MFC0476778.1"/>
    <property type="molecule type" value="Genomic_DNA"/>
</dbReference>
<evidence type="ECO:0000313" key="1">
    <source>
        <dbReference type="EMBL" id="MFC0476778.1"/>
    </source>
</evidence>
<protein>
    <recommendedName>
        <fullName evidence="3">Restriction endonuclease</fullName>
    </recommendedName>
</protein>
<accession>A0ABV6KTZ2</accession>
<organism evidence="1 2">
    <name type="scientific">Robertmurraya beringensis</name>
    <dbReference type="NCBI Taxonomy" id="641660"/>
    <lineage>
        <taxon>Bacteria</taxon>
        <taxon>Bacillati</taxon>
        <taxon>Bacillota</taxon>
        <taxon>Bacilli</taxon>
        <taxon>Bacillales</taxon>
        <taxon>Bacillaceae</taxon>
        <taxon>Robertmurraya</taxon>
    </lineage>
</organism>
<evidence type="ECO:0000313" key="2">
    <source>
        <dbReference type="Proteomes" id="UP001589738"/>
    </source>
</evidence>
<gene>
    <name evidence="1" type="ORF">ACFFHF_16370</name>
</gene>
<reference evidence="1 2" key="1">
    <citation type="submission" date="2024-09" db="EMBL/GenBank/DDBJ databases">
        <authorList>
            <person name="Sun Q."/>
            <person name="Mori K."/>
        </authorList>
    </citation>
    <scope>NUCLEOTIDE SEQUENCE [LARGE SCALE GENOMIC DNA]</scope>
    <source>
        <strain evidence="1 2">CGMCC 1.9126</strain>
    </source>
</reference>
<sequence length="215" mass="25065">MIFQNAFTELDSYLKQNLNTVTCDELFKLKKDFYGMFDSLSNNTANLTGFTELIIFRYLYHAFNMTGEVINRTVHNGDTSISIGKRFNGKNGKYQEPDIVVEQDGRIEYLFSIKNILSTVAPTENEKRSKLVQQLIKTNGVCTVAIQDIFRIDNIRHDKHEDFKSITVVFSEIAPRHQRAVELIRGQFEWHRFLVLENNHKPFVKELEDILNLKI</sequence>
<comment type="caution">
    <text evidence="1">The sequence shown here is derived from an EMBL/GenBank/DDBJ whole genome shotgun (WGS) entry which is preliminary data.</text>
</comment>
<proteinExistence type="predicted"/>
<evidence type="ECO:0008006" key="3">
    <source>
        <dbReference type="Google" id="ProtNLM"/>
    </source>
</evidence>
<name>A0ABV6KTZ2_9BACI</name>
<dbReference type="RefSeq" id="WP_160549689.1">
    <property type="nucleotide sequence ID" value="NZ_JBHLUU010000111.1"/>
</dbReference>